<comment type="caution">
    <text evidence="3">The sequence shown here is derived from an EMBL/GenBank/DDBJ whole genome shotgun (WGS) entry which is preliminary data.</text>
</comment>
<sequence length="424" mass="46745">MKKFDSISVSSKAELPHARSYLLLPGIVLFASVLTISNAQARDMYRVAPIEVVVYEGAPIDYSNQRDVIVIDESSSRSSYSNVILVQDYTDESIEQSQAVAYQKPTPARTHPQAVNKPQSKPLVKPFSKPRATQAVVAKAKPVAVNNKRLIAKHEQKPVTKTVAPKANANDAALMAFYANVMKSQKKKLSSRPTPLATMALKKTSTKNVVQKSPTPSNAQLTKLASKSKVKQYTPTQVVAIKGLNKAPNPKLKGKDPQLVAFYMDVFGKQKKSLSKQTTRQAVKQIVAKKRIKNKSKINYQSKKVQLAKVTSTSKDPELVAFYKQVFGNEVNSSSKHAPTVVNSNTKDPELVAFYEREFGKSMSKAKVVAKTTHKNPKIKIVSNSKPEKKRSVKKVKSKSKNATSTAAVELQKLIDDLTNKNII</sequence>
<keyword evidence="4" id="KW-1185">Reference proteome</keyword>
<name>A0A4R1ETN4_9GAMM</name>
<keyword evidence="2" id="KW-0472">Membrane</keyword>
<dbReference type="AlphaFoldDB" id="A0A4R1ETN4"/>
<keyword evidence="2" id="KW-1133">Transmembrane helix</keyword>
<feature type="region of interest" description="Disordered" evidence="1">
    <location>
        <begin position="383"/>
        <end position="403"/>
    </location>
</feature>
<organism evidence="3 4">
    <name type="scientific">Cocleimonas flava</name>
    <dbReference type="NCBI Taxonomy" id="634765"/>
    <lineage>
        <taxon>Bacteria</taxon>
        <taxon>Pseudomonadati</taxon>
        <taxon>Pseudomonadota</taxon>
        <taxon>Gammaproteobacteria</taxon>
        <taxon>Thiotrichales</taxon>
        <taxon>Thiotrichaceae</taxon>
        <taxon>Cocleimonas</taxon>
    </lineage>
</organism>
<keyword evidence="2" id="KW-0812">Transmembrane</keyword>
<reference evidence="3 4" key="1">
    <citation type="submission" date="2019-03" db="EMBL/GenBank/DDBJ databases">
        <title>Genomic Encyclopedia of Type Strains, Phase IV (KMG-IV): sequencing the most valuable type-strain genomes for metagenomic binning, comparative biology and taxonomic classification.</title>
        <authorList>
            <person name="Goeker M."/>
        </authorList>
    </citation>
    <scope>NUCLEOTIDE SEQUENCE [LARGE SCALE GENOMIC DNA]</scope>
    <source>
        <strain evidence="3 4">DSM 24830</strain>
    </source>
</reference>
<accession>A0A4R1ETN4</accession>
<evidence type="ECO:0000256" key="1">
    <source>
        <dbReference type="SAM" id="MobiDB-lite"/>
    </source>
</evidence>
<proteinExistence type="predicted"/>
<dbReference type="Proteomes" id="UP000294887">
    <property type="component" value="Unassembled WGS sequence"/>
</dbReference>
<dbReference type="EMBL" id="SMFQ01000005">
    <property type="protein sequence ID" value="TCJ83109.1"/>
    <property type="molecule type" value="Genomic_DNA"/>
</dbReference>
<feature type="transmembrane region" description="Helical" evidence="2">
    <location>
        <begin position="21"/>
        <end position="39"/>
    </location>
</feature>
<evidence type="ECO:0000313" key="4">
    <source>
        <dbReference type="Proteomes" id="UP000294887"/>
    </source>
</evidence>
<gene>
    <name evidence="3" type="ORF">EV695_3847</name>
</gene>
<feature type="region of interest" description="Disordered" evidence="1">
    <location>
        <begin position="106"/>
        <end position="126"/>
    </location>
</feature>
<evidence type="ECO:0000313" key="3">
    <source>
        <dbReference type="EMBL" id="TCJ83109.1"/>
    </source>
</evidence>
<protein>
    <submittedName>
        <fullName evidence="3">Uncharacterized protein</fullName>
    </submittedName>
</protein>
<dbReference type="RefSeq" id="WP_131907592.1">
    <property type="nucleotide sequence ID" value="NZ_BAAAFU010000007.1"/>
</dbReference>
<evidence type="ECO:0000256" key="2">
    <source>
        <dbReference type="SAM" id="Phobius"/>
    </source>
</evidence>
<feature type="compositionally biased region" description="Basic residues" evidence="1">
    <location>
        <begin position="388"/>
        <end position="400"/>
    </location>
</feature>